<gene>
    <name evidence="3" type="primary">rnz</name>
    <name evidence="3" type="ORF">RUA4292_01207</name>
</gene>
<accession>A0A0P1EC76</accession>
<dbReference type="Pfam" id="PF23023">
    <property type="entry name" value="Anti-Pycsar_Apyc1"/>
    <property type="match status" value="1"/>
</dbReference>
<dbReference type="STRING" id="81569.RUM4293_02633"/>
<dbReference type="OrthoDB" id="9803916at2"/>
<dbReference type="PANTHER" id="PTHR46018">
    <property type="entry name" value="ZINC PHOSPHODIESTERASE ELAC PROTEIN 1"/>
    <property type="match status" value="1"/>
</dbReference>
<dbReference type="NCBIfam" id="NF041257">
    <property type="entry name" value="GntH_guanitoxin"/>
    <property type="match status" value="1"/>
</dbReference>
<keyword evidence="3" id="KW-0378">Hydrolase</keyword>
<dbReference type="GO" id="GO:0042781">
    <property type="term" value="F:3'-tRNA processing endoribonuclease activity"/>
    <property type="evidence" value="ECO:0007669"/>
    <property type="project" value="UniProtKB-EC"/>
</dbReference>
<evidence type="ECO:0000313" key="4">
    <source>
        <dbReference type="Proteomes" id="UP000050783"/>
    </source>
</evidence>
<dbReference type="EMBL" id="CYPU01000021">
    <property type="protein sequence ID" value="CUH47040.1"/>
    <property type="molecule type" value="Genomic_DNA"/>
</dbReference>
<dbReference type="InterPro" id="IPR036866">
    <property type="entry name" value="RibonucZ/Hydroxyglut_hydro"/>
</dbReference>
<dbReference type="SMART" id="SM00849">
    <property type="entry name" value="Lactamase_B"/>
    <property type="match status" value="1"/>
</dbReference>
<organism evidence="3 4">
    <name type="scientific">Ruegeria atlantica</name>
    <dbReference type="NCBI Taxonomy" id="81569"/>
    <lineage>
        <taxon>Bacteria</taxon>
        <taxon>Pseudomonadati</taxon>
        <taxon>Pseudomonadota</taxon>
        <taxon>Alphaproteobacteria</taxon>
        <taxon>Rhodobacterales</taxon>
        <taxon>Roseobacteraceae</taxon>
        <taxon>Ruegeria</taxon>
    </lineage>
</organism>
<dbReference type="GeneID" id="55492472"/>
<name>A0A0P1EC76_9RHOB</name>
<keyword evidence="1" id="KW-0472">Membrane</keyword>
<dbReference type="SUPFAM" id="SSF56281">
    <property type="entry name" value="Metallo-hydrolase/oxidoreductase"/>
    <property type="match status" value="1"/>
</dbReference>
<dbReference type="PANTHER" id="PTHR46018:SF2">
    <property type="entry name" value="ZINC PHOSPHODIESTERASE ELAC PROTEIN 1"/>
    <property type="match status" value="1"/>
</dbReference>
<proteinExistence type="predicted"/>
<feature type="transmembrane region" description="Helical" evidence="1">
    <location>
        <begin position="7"/>
        <end position="26"/>
    </location>
</feature>
<evidence type="ECO:0000259" key="2">
    <source>
        <dbReference type="SMART" id="SM00849"/>
    </source>
</evidence>
<feature type="domain" description="Metallo-beta-lactamase" evidence="2">
    <location>
        <begin position="92"/>
        <end position="282"/>
    </location>
</feature>
<reference evidence="3 4" key="1">
    <citation type="submission" date="2015-09" db="EMBL/GenBank/DDBJ databases">
        <authorList>
            <consortium name="Swine Surveillance"/>
        </authorList>
    </citation>
    <scope>NUCLEOTIDE SEQUENCE [LARGE SCALE GENOMIC DNA]</scope>
    <source>
        <strain evidence="3 4">CECT 4292</strain>
    </source>
</reference>
<sequence>MRRTKRLLKYSAYLAAGITFGLWMAAPNGGLKTLGDTFGPSMALAQETAPEVSPVKARERETYYPNSEDLQPDEMRVIACGTGMPTTRAAQAAACFLVELGNGDKFLFDAGSGSAERISSLQIPYNYLDKVFLGHLHTDHFGGLHDLFIGGALMGRNVPLRVWGPSGAAPELGTAYALEHMQKMLTWDLAGRAGNVDFRGYKMDVTEFDYKLENEILYEENGVQIRTFPAIHSIDGSVSYSLEWNDLKFVFSSDTYPNKWFVDYSREADLVIHESFIAVPELVSKMKFTPESALQVGTQVHTAPEAFGKVMSEIQPRMAVAYHFFNDFDTTTAVYERIRSTYDGPLSLAQDFMVWNVTKDDIRVRMAVTDEATWAPPLAAPAEPPKVEDKTAMAESLGLETIDFSEFIAGGVWNVDDVLRPIYEDASEALGQDFPYPENSEPK</sequence>
<dbReference type="AlphaFoldDB" id="A0A0P1EC76"/>
<dbReference type="RefSeq" id="WP_082637018.1">
    <property type="nucleotide sequence ID" value="NZ_CYPU01000021.1"/>
</dbReference>
<keyword evidence="1" id="KW-0812">Transmembrane</keyword>
<keyword evidence="1" id="KW-1133">Transmembrane helix</keyword>
<dbReference type="EC" id="3.1.26.11" evidence="3"/>
<dbReference type="InterPro" id="IPR001279">
    <property type="entry name" value="Metallo-B-lactamas"/>
</dbReference>
<protein>
    <submittedName>
        <fullName evidence="3">Ribonuclease Z</fullName>
        <ecNumber evidence="3">3.1.26.11</ecNumber>
    </submittedName>
</protein>
<dbReference type="Proteomes" id="UP000050783">
    <property type="component" value="Unassembled WGS sequence"/>
</dbReference>
<evidence type="ECO:0000256" key="1">
    <source>
        <dbReference type="SAM" id="Phobius"/>
    </source>
</evidence>
<dbReference type="Gene3D" id="3.60.15.10">
    <property type="entry name" value="Ribonuclease Z/Hydroxyacylglutathione hydrolase-like"/>
    <property type="match status" value="1"/>
</dbReference>
<evidence type="ECO:0000313" key="3">
    <source>
        <dbReference type="EMBL" id="CUH47040.1"/>
    </source>
</evidence>